<evidence type="ECO:0000313" key="2">
    <source>
        <dbReference type="EMBL" id="CAE6503404.1"/>
    </source>
</evidence>
<organism evidence="2 3">
    <name type="scientific">Rhizoctonia solani</name>
    <dbReference type="NCBI Taxonomy" id="456999"/>
    <lineage>
        <taxon>Eukaryota</taxon>
        <taxon>Fungi</taxon>
        <taxon>Dikarya</taxon>
        <taxon>Basidiomycota</taxon>
        <taxon>Agaricomycotina</taxon>
        <taxon>Agaricomycetes</taxon>
        <taxon>Cantharellales</taxon>
        <taxon>Ceratobasidiaceae</taxon>
        <taxon>Rhizoctonia</taxon>
    </lineage>
</organism>
<gene>
    <name evidence="2" type="ORF">RDB_LOCUS97294</name>
</gene>
<comment type="caution">
    <text evidence="2">The sequence shown here is derived from an EMBL/GenBank/DDBJ whole genome shotgun (WGS) entry which is preliminary data.</text>
</comment>
<reference evidence="2" key="1">
    <citation type="submission" date="2021-01" db="EMBL/GenBank/DDBJ databases">
        <authorList>
            <person name="Kaushik A."/>
        </authorList>
    </citation>
    <scope>NUCLEOTIDE SEQUENCE</scope>
    <source>
        <strain evidence="2">Type strain: AG8-Rh-89/</strain>
    </source>
</reference>
<evidence type="ECO:0000313" key="3">
    <source>
        <dbReference type="Proteomes" id="UP000663850"/>
    </source>
</evidence>
<feature type="region of interest" description="Disordered" evidence="1">
    <location>
        <begin position="1"/>
        <end position="56"/>
    </location>
</feature>
<dbReference type="Proteomes" id="UP000663850">
    <property type="component" value="Unassembled WGS sequence"/>
</dbReference>
<dbReference type="AlphaFoldDB" id="A0A8H3CZP1"/>
<accession>A0A8H3CZP1</accession>
<dbReference type="EMBL" id="CAJMWZ010005278">
    <property type="protein sequence ID" value="CAE6503404.1"/>
    <property type="molecule type" value="Genomic_DNA"/>
</dbReference>
<name>A0A8H3CZP1_9AGAM</name>
<feature type="compositionally biased region" description="Acidic residues" evidence="1">
    <location>
        <begin position="35"/>
        <end position="48"/>
    </location>
</feature>
<sequence length="213" mass="24123">MPATKKNHAVPATKGKKATKADVKSQKRTKKVADDGEYEDEVDSEEEAASVSSDTNEADMELFRAAFASVKSKNTKKKNAEFLKKNQALIDEAREQAEAMKLEGLAHLEQLMQGFEAVSQSCDNDDISAFASFTVSRELLETSKLSLEELATDYEAAFRAAEVEVQKRVQRREEIRRQVVRHTYRILERGIEEQKLITDATNFIKNFQRLMSL</sequence>
<proteinExistence type="predicted"/>
<protein>
    <submittedName>
        <fullName evidence="2">Uncharacterized protein</fullName>
    </submittedName>
</protein>
<evidence type="ECO:0000256" key="1">
    <source>
        <dbReference type="SAM" id="MobiDB-lite"/>
    </source>
</evidence>
<feature type="compositionally biased region" description="Basic residues" evidence="1">
    <location>
        <begin position="1"/>
        <end position="18"/>
    </location>
</feature>